<reference evidence="4 5" key="1">
    <citation type="journal article" date="2021" name="BMC Biol.">
        <title>Horizontally acquired antibacterial genes associated with adaptive radiation of ladybird beetles.</title>
        <authorList>
            <person name="Li H.S."/>
            <person name="Tang X.F."/>
            <person name="Huang Y.H."/>
            <person name="Xu Z.Y."/>
            <person name="Chen M.L."/>
            <person name="Du X.Y."/>
            <person name="Qiu B.Y."/>
            <person name="Chen P.T."/>
            <person name="Zhang W."/>
            <person name="Slipinski A."/>
            <person name="Escalona H.E."/>
            <person name="Waterhouse R.M."/>
            <person name="Zwick A."/>
            <person name="Pang H."/>
        </authorList>
    </citation>
    <scope>NUCLEOTIDE SEQUENCE [LARGE SCALE GENOMIC DNA]</scope>
    <source>
        <strain evidence="4">SYSU2018</strain>
    </source>
</reference>
<dbReference type="PANTHER" id="PTHR13366:SF0">
    <property type="entry name" value="HEAT REPEAT-CONTAINING PROTEIN 6"/>
    <property type="match status" value="1"/>
</dbReference>
<name>A0ABD2N370_9CUCU</name>
<dbReference type="Pfam" id="PF13251">
    <property type="entry name" value="DUF4042"/>
    <property type="match status" value="1"/>
</dbReference>
<dbReference type="PANTHER" id="PTHR13366">
    <property type="entry name" value="MALARIA ANTIGEN-RELATED"/>
    <property type="match status" value="1"/>
</dbReference>
<evidence type="ECO:0000256" key="2">
    <source>
        <dbReference type="SAM" id="MobiDB-lite"/>
    </source>
</evidence>
<feature type="compositionally biased region" description="Basic and acidic residues" evidence="2">
    <location>
        <begin position="298"/>
        <end position="309"/>
    </location>
</feature>
<evidence type="ECO:0000259" key="3">
    <source>
        <dbReference type="Pfam" id="PF13251"/>
    </source>
</evidence>
<evidence type="ECO:0000313" key="4">
    <source>
        <dbReference type="EMBL" id="KAL3272749.1"/>
    </source>
</evidence>
<dbReference type="AlphaFoldDB" id="A0ABD2N370"/>
<dbReference type="EMBL" id="JABFTP020000062">
    <property type="protein sequence ID" value="KAL3272749.1"/>
    <property type="molecule type" value="Genomic_DNA"/>
</dbReference>
<dbReference type="InterPro" id="IPR025283">
    <property type="entry name" value="DUF4042"/>
</dbReference>
<evidence type="ECO:0000313" key="5">
    <source>
        <dbReference type="Proteomes" id="UP001516400"/>
    </source>
</evidence>
<feature type="compositionally biased region" description="Polar residues" evidence="2">
    <location>
        <begin position="312"/>
        <end position="323"/>
    </location>
</feature>
<sequence length="969" mass="108532">MAVNDCREVFKNLTSKISHLFIERSKGDWKLINQALQDLNSLDYRYSLVENPIKAVLLINHCCSYIPVDEEILVPKCCRIITNLINLQKVTVEGRTLTVAVQWCLQILSTSKTNNNLILDALMALDALLRGTQNVQSYIFDIATSNGPIIRLIEADISPEISRYSLQCLESCTKVKEQIDNRDQEKILPYFEKCGDIFLKYLLHTKNLTNIPELKIIIVCLRGLENIILQYAQYLLNKLGIILGVTKAYMLIGIKNYDFLEPQTLLPSTLSIPESPANGIREKKGGKISKLRKHRISKREESRKSEEWMKSPGSNYEPATSSLNASCENPTRIFPLSQLVTSDSDFSDTDINRDTTAFKLMARVRQMSLSLLLTAAKNTDRSTMFSFWSSFIPENSLSGKHYLTTCILEDSSPKGRTVALNVLLYLLTSSKLYLSQAESSHRSTSFTPYSVILGYMIIELHRYLSLALSEKVVPVLQQVLKCYAALVQTSPYHRLNSGLITKVVRSMRQFVQYKDPTIQVGALIVLGCTLASEPVVPETKDLFLKTRQKELDGSIEKETKNPSSEEDFRYAEFSSDEEETETGEKHKAIPWILERCLTNLGVKISDKNDSEQAPSNVKLESVQVIAAMCRNYFDCLVHPYLVQIGKALDDCLSDKYADLRLHAGRAIDFIGQSMEQYLNGLGVRGDEKVAPGLIFWQTLINGSLTSLLQSEQQATTKAVGCDCLGSIGSHIFERLPGDKQVLCVTLLFACSRDEENNVRGAALRALGISVLYPILREDAGFVADTAEAVYRSLKDENVAVRIKSSWALGNLSDALVINSSNEDLEELPNTLLLKILERSIVACNDNDKVKMNVVRAIGNLLQLITYDLIKNSKFKEVVELAISSLIKAATICPNMKVRWNSCYALSKVLKNEALYSCSSEWLSSTFKALNELVVNFRNFKVRINAALALSSPIKDSVMEVTITTLGYQC</sequence>
<proteinExistence type="predicted"/>
<gene>
    <name evidence="4" type="ORF">HHI36_014211</name>
</gene>
<dbReference type="Gene3D" id="1.25.10.10">
    <property type="entry name" value="Leucine-rich Repeat Variant"/>
    <property type="match status" value="1"/>
</dbReference>
<dbReference type="InterPro" id="IPR016024">
    <property type="entry name" value="ARM-type_fold"/>
</dbReference>
<dbReference type="InterPro" id="IPR052107">
    <property type="entry name" value="HEAT6"/>
</dbReference>
<protein>
    <recommendedName>
        <fullName evidence="1">HEAT repeat-containing protein 6</fullName>
    </recommendedName>
</protein>
<feature type="domain" description="DUF4042" evidence="3">
    <location>
        <begin position="363"/>
        <end position="538"/>
    </location>
</feature>
<organism evidence="4 5">
    <name type="scientific">Cryptolaemus montrouzieri</name>
    <dbReference type="NCBI Taxonomy" id="559131"/>
    <lineage>
        <taxon>Eukaryota</taxon>
        <taxon>Metazoa</taxon>
        <taxon>Ecdysozoa</taxon>
        <taxon>Arthropoda</taxon>
        <taxon>Hexapoda</taxon>
        <taxon>Insecta</taxon>
        <taxon>Pterygota</taxon>
        <taxon>Neoptera</taxon>
        <taxon>Endopterygota</taxon>
        <taxon>Coleoptera</taxon>
        <taxon>Polyphaga</taxon>
        <taxon>Cucujiformia</taxon>
        <taxon>Coccinelloidea</taxon>
        <taxon>Coccinellidae</taxon>
        <taxon>Scymninae</taxon>
        <taxon>Scymnini</taxon>
        <taxon>Cryptolaemus</taxon>
    </lineage>
</organism>
<keyword evidence="5" id="KW-1185">Reference proteome</keyword>
<feature type="compositionally biased region" description="Basic residues" evidence="2">
    <location>
        <begin position="286"/>
        <end position="297"/>
    </location>
</feature>
<comment type="caution">
    <text evidence="4">The sequence shown here is derived from an EMBL/GenBank/DDBJ whole genome shotgun (WGS) entry which is preliminary data.</text>
</comment>
<feature type="region of interest" description="Disordered" evidence="2">
    <location>
        <begin position="553"/>
        <end position="581"/>
    </location>
</feature>
<evidence type="ECO:0000256" key="1">
    <source>
        <dbReference type="ARBA" id="ARBA00015263"/>
    </source>
</evidence>
<accession>A0ABD2N370</accession>
<feature type="region of interest" description="Disordered" evidence="2">
    <location>
        <begin position="276"/>
        <end position="323"/>
    </location>
</feature>
<dbReference type="InterPro" id="IPR011989">
    <property type="entry name" value="ARM-like"/>
</dbReference>
<dbReference type="SUPFAM" id="SSF48371">
    <property type="entry name" value="ARM repeat"/>
    <property type="match status" value="1"/>
</dbReference>
<dbReference type="Proteomes" id="UP001516400">
    <property type="component" value="Unassembled WGS sequence"/>
</dbReference>